<organism evidence="2 3">
    <name type="scientific">Candidatus Gottesmanbacteria bacterium GW2011_GWB1_43_11</name>
    <dbReference type="NCBI Taxonomy" id="1618446"/>
    <lineage>
        <taxon>Bacteria</taxon>
        <taxon>Candidatus Gottesmaniibacteriota</taxon>
    </lineage>
</organism>
<dbReference type="Proteomes" id="UP000034050">
    <property type="component" value="Unassembled WGS sequence"/>
</dbReference>
<proteinExistence type="predicted"/>
<feature type="domain" description="Phosphodiester glycosidase" evidence="1">
    <location>
        <begin position="82"/>
        <end position="229"/>
    </location>
</feature>
<protein>
    <recommendedName>
        <fullName evidence="1">Phosphodiester glycosidase domain-containing protein</fullName>
    </recommendedName>
</protein>
<evidence type="ECO:0000259" key="1">
    <source>
        <dbReference type="Pfam" id="PF09992"/>
    </source>
</evidence>
<evidence type="ECO:0000313" key="3">
    <source>
        <dbReference type="Proteomes" id="UP000034050"/>
    </source>
</evidence>
<accession>A0A0G1EW40</accession>
<dbReference type="Pfam" id="PF09992">
    <property type="entry name" value="NAGPA"/>
    <property type="match status" value="1"/>
</dbReference>
<dbReference type="STRING" id="1618446.UV61_C0003G0089"/>
<reference evidence="2 3" key="1">
    <citation type="journal article" date="2015" name="Nature">
        <title>rRNA introns, odd ribosomes, and small enigmatic genomes across a large radiation of phyla.</title>
        <authorList>
            <person name="Brown C.T."/>
            <person name="Hug L.A."/>
            <person name="Thomas B.C."/>
            <person name="Sharon I."/>
            <person name="Castelle C.J."/>
            <person name="Singh A."/>
            <person name="Wilkins M.J."/>
            <person name="Williams K.H."/>
            <person name="Banfield J.F."/>
        </authorList>
    </citation>
    <scope>NUCLEOTIDE SEQUENCE [LARGE SCALE GENOMIC DNA]</scope>
</reference>
<evidence type="ECO:0000313" key="2">
    <source>
        <dbReference type="EMBL" id="KKS87236.1"/>
    </source>
</evidence>
<sequence>MRPLLQFLLGLLSLVGINLYPLPSPKLPSPQPVASPISGAIVNFEGMTYQVFTQKITHPESLKLIPNFTSPKTSQTLLSENRCKFGTNAGFYTSNHTPVGLFFIAPNYYNRVVSTSQLVNGFVYKKQKQLSLSEIAPPLDQVDFVFQSGPLFTPAAKLSIRNDEHTRRVLVGKTENEEVYLLAIVEQDNHNSGPFLSDLPRLTEQFNNTAIKQFTVFINLDGGAASAFFGADNTRLQELVPIGSFLCGS</sequence>
<gene>
    <name evidence="2" type="ORF">UV61_C0003G0089</name>
</gene>
<name>A0A0G1EW40_9BACT</name>
<dbReference type="InterPro" id="IPR018711">
    <property type="entry name" value="NAGPA"/>
</dbReference>
<dbReference type="EMBL" id="LCFD01000003">
    <property type="protein sequence ID" value="KKS87236.1"/>
    <property type="molecule type" value="Genomic_DNA"/>
</dbReference>
<comment type="caution">
    <text evidence="2">The sequence shown here is derived from an EMBL/GenBank/DDBJ whole genome shotgun (WGS) entry which is preliminary data.</text>
</comment>
<dbReference type="AlphaFoldDB" id="A0A0G1EW40"/>